<evidence type="ECO:0000313" key="9">
    <source>
        <dbReference type="EMBL" id="PWN27805.1"/>
    </source>
</evidence>
<feature type="compositionally biased region" description="Low complexity" evidence="6">
    <location>
        <begin position="373"/>
        <end position="398"/>
    </location>
</feature>
<reference evidence="9 10" key="1">
    <citation type="journal article" date="2018" name="Mol. Biol. Evol.">
        <title>Broad Genomic Sampling Reveals a Smut Pathogenic Ancestry of the Fungal Clade Ustilaginomycotina.</title>
        <authorList>
            <person name="Kijpornyongpan T."/>
            <person name="Mondo S.J."/>
            <person name="Barry K."/>
            <person name="Sandor L."/>
            <person name="Lee J."/>
            <person name="Lipzen A."/>
            <person name="Pangilinan J."/>
            <person name="LaButti K."/>
            <person name="Hainaut M."/>
            <person name="Henrissat B."/>
            <person name="Grigoriev I.V."/>
            <person name="Spatafora J.W."/>
            <person name="Aime M.C."/>
        </authorList>
    </citation>
    <scope>NUCLEOTIDE SEQUENCE [LARGE SCALE GENOMIC DNA]</scope>
    <source>
        <strain evidence="9 10">MCA 5214</strain>
    </source>
</reference>
<dbReference type="InterPro" id="IPR042455">
    <property type="entry name" value="DOCK_N_sub1"/>
</dbReference>
<dbReference type="Gene3D" id="1.20.1270.350">
    <property type="entry name" value="Dedicator of cytokinesis N-terminal subdomain"/>
    <property type="match status" value="1"/>
</dbReference>
<comment type="subcellular location">
    <subcellularLocation>
        <location evidence="1">Cytoplasm</location>
    </subcellularLocation>
</comment>
<evidence type="ECO:0000256" key="2">
    <source>
        <dbReference type="ARBA" id="ARBA00022490"/>
    </source>
</evidence>
<dbReference type="InterPro" id="IPR056372">
    <property type="entry name" value="TPR_DOCK"/>
</dbReference>
<protein>
    <recommendedName>
        <fullName evidence="11">Dedicator of cytokinesis protein 3</fullName>
    </recommendedName>
</protein>
<dbReference type="Gene3D" id="1.25.40.410">
    <property type="match status" value="1"/>
</dbReference>
<dbReference type="GO" id="GO:0007264">
    <property type="term" value="P:small GTPase-mediated signal transduction"/>
    <property type="evidence" value="ECO:0007669"/>
    <property type="project" value="InterPro"/>
</dbReference>
<dbReference type="InterPro" id="IPR046773">
    <property type="entry name" value="DOCKER_Lobe_C"/>
</dbReference>
<dbReference type="PANTHER" id="PTHR45653:SF10">
    <property type="entry name" value="MYOBLAST CITY, ISOFORM B"/>
    <property type="match status" value="1"/>
</dbReference>
<gene>
    <name evidence="9" type="ORF">BDZ90DRAFT_232194</name>
</gene>
<dbReference type="GO" id="GO:0005085">
    <property type="term" value="F:guanyl-nucleotide exchange factor activity"/>
    <property type="evidence" value="ECO:0007669"/>
    <property type="project" value="UniProtKB-KW"/>
</dbReference>
<keyword evidence="2" id="KW-0963">Cytoplasm</keyword>
<dbReference type="OrthoDB" id="18896at2759"/>
<dbReference type="GO" id="GO:0005737">
    <property type="term" value="C:cytoplasm"/>
    <property type="evidence" value="ECO:0007669"/>
    <property type="project" value="UniProtKB-SubCell"/>
</dbReference>
<dbReference type="Pfam" id="PF06920">
    <property type="entry name" value="DHR-2_Lobe_A"/>
    <property type="match status" value="1"/>
</dbReference>
<organism evidence="9 10">
    <name type="scientific">Jaminaea rosea</name>
    <dbReference type="NCBI Taxonomy" id="1569628"/>
    <lineage>
        <taxon>Eukaryota</taxon>
        <taxon>Fungi</taxon>
        <taxon>Dikarya</taxon>
        <taxon>Basidiomycota</taxon>
        <taxon>Ustilaginomycotina</taxon>
        <taxon>Exobasidiomycetes</taxon>
        <taxon>Microstromatales</taxon>
        <taxon>Microstromatales incertae sedis</taxon>
        <taxon>Jaminaea</taxon>
    </lineage>
</organism>
<dbReference type="InterPro" id="IPR043161">
    <property type="entry name" value="DOCK_C_lobe_A"/>
</dbReference>
<keyword evidence="3" id="KW-0597">Phosphoprotein</keyword>
<dbReference type="InterPro" id="IPR043162">
    <property type="entry name" value="DOCK_C_lobe_C"/>
</dbReference>
<dbReference type="STRING" id="1569628.A0A316UXE4"/>
<dbReference type="EMBL" id="KZ819667">
    <property type="protein sequence ID" value="PWN27805.1"/>
    <property type="molecule type" value="Genomic_DNA"/>
</dbReference>
<dbReference type="Pfam" id="PF20421">
    <property type="entry name" value="DHR-2_Lobe_C"/>
    <property type="match status" value="1"/>
</dbReference>
<evidence type="ECO:0000259" key="7">
    <source>
        <dbReference type="PROSITE" id="PS51650"/>
    </source>
</evidence>
<dbReference type="CDD" id="cd08679">
    <property type="entry name" value="C2_DOCK180_related"/>
    <property type="match status" value="1"/>
</dbReference>
<evidence type="ECO:0008006" key="11">
    <source>
        <dbReference type="Google" id="ProtNLM"/>
    </source>
</evidence>
<accession>A0A316UXE4</accession>
<dbReference type="Pfam" id="PF14429">
    <property type="entry name" value="DOCK-C2"/>
    <property type="match status" value="1"/>
</dbReference>
<dbReference type="InterPro" id="IPR027007">
    <property type="entry name" value="C2_DOCK-type_domain"/>
</dbReference>
<evidence type="ECO:0000256" key="6">
    <source>
        <dbReference type="SAM" id="MobiDB-lite"/>
    </source>
</evidence>
<dbReference type="InterPro" id="IPR035892">
    <property type="entry name" value="C2_domain_sf"/>
</dbReference>
<keyword evidence="10" id="KW-1185">Reference proteome</keyword>
<feature type="compositionally biased region" description="Gly residues" evidence="6">
    <location>
        <begin position="2001"/>
        <end position="2012"/>
    </location>
</feature>
<feature type="region of interest" description="Disordered" evidence="6">
    <location>
        <begin position="360"/>
        <end position="398"/>
    </location>
</feature>
<dbReference type="GO" id="GO:0031267">
    <property type="term" value="F:small GTPase binding"/>
    <property type="evidence" value="ECO:0007669"/>
    <property type="project" value="TreeGrafter"/>
</dbReference>
<dbReference type="InterPro" id="IPR027357">
    <property type="entry name" value="DOCKER_dom"/>
</dbReference>
<feature type="compositionally biased region" description="Polar residues" evidence="6">
    <location>
        <begin position="2022"/>
        <end position="2035"/>
    </location>
</feature>
<dbReference type="Pfam" id="PF23554">
    <property type="entry name" value="TPR_DOCK"/>
    <property type="match status" value="1"/>
</dbReference>
<evidence type="ECO:0000256" key="3">
    <source>
        <dbReference type="ARBA" id="ARBA00022553"/>
    </source>
</evidence>
<keyword evidence="4" id="KW-0344">Guanine-nucleotide releasing factor</keyword>
<evidence type="ECO:0000256" key="1">
    <source>
        <dbReference type="ARBA" id="ARBA00004496"/>
    </source>
</evidence>
<dbReference type="PANTHER" id="PTHR45653">
    <property type="entry name" value="DEDICATOR OF CYTOKINESIS"/>
    <property type="match status" value="1"/>
</dbReference>
<dbReference type="PROSITE" id="PS51650">
    <property type="entry name" value="C2_DOCK"/>
    <property type="match status" value="1"/>
</dbReference>
<dbReference type="GO" id="GO:0005886">
    <property type="term" value="C:plasma membrane"/>
    <property type="evidence" value="ECO:0007669"/>
    <property type="project" value="TreeGrafter"/>
</dbReference>
<comment type="similarity">
    <text evidence="5">Belongs to the DOCK family.</text>
</comment>
<proteinExistence type="inferred from homology"/>
<evidence type="ECO:0000259" key="8">
    <source>
        <dbReference type="PROSITE" id="PS51651"/>
    </source>
</evidence>
<dbReference type="Pfam" id="PF16172">
    <property type="entry name" value="DOCK_N"/>
    <property type="match status" value="2"/>
</dbReference>
<name>A0A316UXE4_9BASI</name>
<evidence type="ECO:0000256" key="5">
    <source>
        <dbReference type="PROSITE-ProRule" id="PRU00983"/>
    </source>
</evidence>
<dbReference type="InterPro" id="IPR016024">
    <property type="entry name" value="ARM-type_fold"/>
</dbReference>
<feature type="region of interest" description="Disordered" evidence="6">
    <location>
        <begin position="1992"/>
        <end position="2072"/>
    </location>
</feature>
<feature type="region of interest" description="Disordered" evidence="6">
    <location>
        <begin position="156"/>
        <end position="201"/>
    </location>
</feature>
<dbReference type="InterPro" id="IPR046769">
    <property type="entry name" value="DOCKER_Lobe_A"/>
</dbReference>
<sequence>MNAATSLDHSSSATAPPPSSWQPLPKIQYGFAVCPFSLEADILPQAQRLLDDASRAALEAHLISLEVGDEVYVFETLGSEWARGYVVSSAAQSSSSAAEPQVYVGVFPFANIHVREYLDDAEMRLAEMHARAKEANAGSSGLVGGGPQSNALHTLQEEEDEDNAVPNSPAAMVGQKEKSSTAPAPRTRPPPPLPSLKCGDETISGTAEPLADEIACALREWSTLLYSYLQRRDYTLFDTVRQHIDVLYAARRQLLAQTLGEEELAKLRKECVARLVKGNVAQGLDVIVRHPNRGGLVTPDDGGRGENWVSGIRLYALQVALAYVDQQQQQPHQHGEGALSAPASNAFGVVAPATSLAAAPTSIRAKRQTRQISMSSLPSSSSAGSMMRKSEEPSSAQPAPAPIVKYYHLFLEVRNIIASFDAPVELYFSLYNKPEARFLTEEYCVVLDHRTEQAKRMTCLFTDMSASDMQDLNVVCRIVRTGPREDSSLAMTSNFRRPFGCGVLSLGQEHQFETDVNSSSVKKEHVMPIFVPVNEAAFSTLHQDIIASRIREFEKSPRADVINVDVKVLHGDTPSLVRENASLLRDAALTARLGFPDVVFPGDSRNEAYIKLWSGEFFPSAGKIPGASSAKNVQVSIDVRTRDGRVLERVISRGSGEPRMTQFDSMVFYHQNAPTWGELIKLELPDEALEQCHLFLTFRHRSSKEATGAAMESSPFAHAYLPLFGHHEAGPHSAFIQDGSHTLLLWRGPASPELYFSLPATVPTNGSLSDVVPASLTTVIQPLRDTIMLRSFLVSTRYTQNDVLLKLLHWERIEDHEELKSVLTKFTFVGEVEIVKFLRDIFDALFAIVTRASDCDDLVFNALVTVLGIVQDRRFNNFRATLDVYIERHFHSQTAHTRLMASMSRLLANNDDAAGSATRASIKVWSYLFKFIVRSRELQRDVGALGDHLQAKFRTDLDSLLRSINRLMSATKPPSIVGTQTLALQHFAEILPDLARVYDIDELIGLEAAFADAIFITKGRLVVWKLLHIIQVCEGPLFDHPSSRAHLIPSVIRWIRPHFAPEKGNEATSTDAARITWVESARLATTVLAIILDRLQTALRDAATPAEVRQEQDNVDYVLSMIPRLLETYKELRSEETIKAIECHRSPSTVASAIPVIFPSSYPFAIIAASPPHANDSASSDAILNCGLGEIAAILTMLVTLSPRKHLAGFLEEQLDLEGPEKLAHFLHDFFAVATSILRNEAYPSSWLNINVLAHQMILKMADPLAALMVRDFIPAPDRASSFDTPLWKGCLTMLLTLLCSEQLVVENFKPQRRRAVWRLAGDIRGEGARIFAKLWNSIGDAQAEQHHIGPQSLTTGGFQVQFVPDLVEPVLELCLSHHDELRTCAVQVLATMITSEWHLNGNFSVIEAEIIDKLDVLMRSRGDEISRAFFIGQLRALFEGADVDEKLQEQVFSCLVSVNRFLDLLLSVRALPLDSGFEDDRIAGTLKLLGFLRQANRVSAFSSHVLNLVNLHLGNHDYIEAALTLKLHADLHTWETDSYVEPIAELSLPRQSTFARRETLYMLILDYLGKGQAWEISIDICRELAQQYEYRAVDYLRLAEVMTYQASLFRKIAATERVFPAYFRVAYYGGGWPASLQQKMFVYRGLDWEKLPVFCERLQQKHPGAILIKTAEPPDAEGLYLQVTMLQPEPDRSRDVFVNPDVPPNVRSYYEHNATSLFSFSRPLRGGDNVAERWVEKTYLRCEDAFPTVLRRSEVAEVHVVEISPLENAINDIEGKTAELNSLEKKYARAKPGVNTNRLAMALNGAVDAPVNGGIPLYKKAFLSGNDVINGDEAGRLRESIFRQATVISRCIKLHARLCPPEMKPFHETLERFFAENFAGEARELTEKKAFDQQKEDEEASRAHLDAAGKMTASAAPLRPAAYSLDSSNRLQRREYDSHEALSSATSPLQRHIALLAKQASAGQKSSIVTGGDALPSAVAARGPAMDTVSLASTARPSGGNSGGGGGGGVAGTPVPREPRASTSAGSPMQSNDGHSVRAGSKSIFSSSGASTLGGSSGGRLSRLMSVRRKA</sequence>
<dbReference type="SUPFAM" id="SSF48371">
    <property type="entry name" value="ARM repeat"/>
    <property type="match status" value="1"/>
</dbReference>
<evidence type="ECO:0000313" key="10">
    <source>
        <dbReference type="Proteomes" id="UP000245884"/>
    </source>
</evidence>
<dbReference type="Proteomes" id="UP000245884">
    <property type="component" value="Unassembled WGS sequence"/>
</dbReference>
<dbReference type="RefSeq" id="XP_025362417.1">
    <property type="nucleotide sequence ID" value="XM_025506162.1"/>
</dbReference>
<dbReference type="InterPro" id="IPR026791">
    <property type="entry name" value="DOCK"/>
</dbReference>
<dbReference type="Gene3D" id="2.60.40.150">
    <property type="entry name" value="C2 domain"/>
    <property type="match status" value="1"/>
</dbReference>
<dbReference type="PROSITE" id="PS51651">
    <property type="entry name" value="DOCKER"/>
    <property type="match status" value="1"/>
</dbReference>
<dbReference type="InterPro" id="IPR032376">
    <property type="entry name" value="DOCK_N"/>
</dbReference>
<dbReference type="GeneID" id="37027985"/>
<feature type="compositionally biased region" description="Low complexity" evidence="6">
    <location>
        <begin position="2040"/>
        <end position="2066"/>
    </location>
</feature>
<dbReference type="Gene3D" id="1.20.58.740">
    <property type="match status" value="1"/>
</dbReference>
<feature type="domain" description="DOCKER" evidence="8">
    <location>
        <begin position="1493"/>
        <end position="1891"/>
    </location>
</feature>
<dbReference type="CDD" id="cd11684">
    <property type="entry name" value="DHR2_DOCK"/>
    <property type="match status" value="1"/>
</dbReference>
<evidence type="ECO:0000256" key="4">
    <source>
        <dbReference type="ARBA" id="ARBA00022658"/>
    </source>
</evidence>
<feature type="domain" description="C2 DOCK-type" evidence="7">
    <location>
        <begin position="605"/>
        <end position="794"/>
    </location>
</feature>